<protein>
    <submittedName>
        <fullName evidence="1">Uncharacterized protein</fullName>
    </submittedName>
</protein>
<dbReference type="Proteomes" id="UP001605036">
    <property type="component" value="Unassembled WGS sequence"/>
</dbReference>
<dbReference type="EMBL" id="JBHFFA010000008">
    <property type="protein sequence ID" value="KAL2610501.1"/>
    <property type="molecule type" value="Genomic_DNA"/>
</dbReference>
<dbReference type="AlphaFoldDB" id="A0ABD1XRE1"/>
<gene>
    <name evidence="1" type="ORF">R1flu_029074</name>
</gene>
<sequence>MPGRRQRIKLPTPRFNHASSSEEVAFGTLAKNAKEPTEEENKKLVTVMEKASASDTGEVSSQVFLLRSTITEHEVTELRRNLFEEFKELKIEDRYFKQKVSLIEQKQETKLKDAYEQLDRFRLKDSSTQVKRVRLERNKFVELLDAEKPPRIKREAGDFKF</sequence>
<keyword evidence="2" id="KW-1185">Reference proteome</keyword>
<evidence type="ECO:0000313" key="1">
    <source>
        <dbReference type="EMBL" id="KAL2610501.1"/>
    </source>
</evidence>
<reference evidence="1 2" key="1">
    <citation type="submission" date="2024-09" db="EMBL/GenBank/DDBJ databases">
        <title>Chromosome-scale assembly of Riccia fluitans.</title>
        <authorList>
            <person name="Paukszto L."/>
            <person name="Sawicki J."/>
            <person name="Karawczyk K."/>
            <person name="Piernik-Szablinska J."/>
            <person name="Szczecinska M."/>
            <person name="Mazdziarz M."/>
        </authorList>
    </citation>
    <scope>NUCLEOTIDE SEQUENCE [LARGE SCALE GENOMIC DNA]</scope>
    <source>
        <strain evidence="1">Rf_01</strain>
        <tissue evidence="1">Aerial parts of the thallus</tissue>
    </source>
</reference>
<organism evidence="1 2">
    <name type="scientific">Riccia fluitans</name>
    <dbReference type="NCBI Taxonomy" id="41844"/>
    <lineage>
        <taxon>Eukaryota</taxon>
        <taxon>Viridiplantae</taxon>
        <taxon>Streptophyta</taxon>
        <taxon>Embryophyta</taxon>
        <taxon>Marchantiophyta</taxon>
        <taxon>Marchantiopsida</taxon>
        <taxon>Marchantiidae</taxon>
        <taxon>Marchantiales</taxon>
        <taxon>Ricciaceae</taxon>
        <taxon>Riccia</taxon>
    </lineage>
</organism>
<accession>A0ABD1XRE1</accession>
<comment type="caution">
    <text evidence="1">The sequence shown here is derived from an EMBL/GenBank/DDBJ whole genome shotgun (WGS) entry which is preliminary data.</text>
</comment>
<name>A0ABD1XRE1_9MARC</name>
<evidence type="ECO:0000313" key="2">
    <source>
        <dbReference type="Proteomes" id="UP001605036"/>
    </source>
</evidence>
<proteinExistence type="predicted"/>